<gene>
    <name evidence="4" type="ORF">IXB28_01450</name>
</gene>
<dbReference type="Proteomes" id="UP001196661">
    <property type="component" value="Unassembled WGS sequence"/>
</dbReference>
<feature type="region of interest" description="Disordered" evidence="1">
    <location>
        <begin position="106"/>
        <end position="260"/>
    </location>
</feature>
<dbReference type="Pfam" id="PF13413">
    <property type="entry name" value="HTH_25"/>
    <property type="match status" value="1"/>
</dbReference>
<feature type="region of interest" description="Disordered" evidence="1">
    <location>
        <begin position="390"/>
        <end position="412"/>
    </location>
</feature>
<dbReference type="Pfam" id="PF13464">
    <property type="entry name" value="RodZ_C"/>
    <property type="match status" value="1"/>
</dbReference>
<dbReference type="PANTHER" id="PTHR34475">
    <property type="match status" value="1"/>
</dbReference>
<dbReference type="PRINTS" id="PR01217">
    <property type="entry name" value="PRICHEXTENSN"/>
</dbReference>
<accession>A0ABS5XZ05</accession>
<dbReference type="InterPro" id="IPR010982">
    <property type="entry name" value="Lambda_DNA-bd_dom_sf"/>
</dbReference>
<keyword evidence="2" id="KW-0472">Membrane</keyword>
<proteinExistence type="predicted"/>
<protein>
    <submittedName>
        <fullName evidence="4">DUF4115 domain-containing protein</fullName>
    </submittedName>
</protein>
<dbReference type="RefSeq" id="WP_215616756.1">
    <property type="nucleotide sequence ID" value="NZ_JADOER010000002.1"/>
</dbReference>
<dbReference type="InterPro" id="IPR050400">
    <property type="entry name" value="Bact_Cytoskel_RodZ"/>
</dbReference>
<reference evidence="4 5" key="1">
    <citation type="journal article" date="2021" name="Mar. Drugs">
        <title>Genome Reduction and Secondary Metabolism of the Marine Sponge-Associated Cyanobacterium Leptothoe.</title>
        <authorList>
            <person name="Konstantinou D."/>
            <person name="Popin R.V."/>
            <person name="Fewer D.P."/>
            <person name="Sivonen K."/>
            <person name="Gkelis S."/>
        </authorList>
    </citation>
    <scope>NUCLEOTIDE SEQUENCE [LARGE SCALE GENOMIC DNA]</scope>
    <source>
        <strain evidence="4 5">TAU-MAC 1615</strain>
    </source>
</reference>
<comment type="caution">
    <text evidence="4">The sequence shown here is derived from an EMBL/GenBank/DDBJ whole genome shotgun (WGS) entry which is preliminary data.</text>
</comment>
<feature type="compositionally biased region" description="Pro residues" evidence="1">
    <location>
        <begin position="126"/>
        <end position="143"/>
    </location>
</feature>
<keyword evidence="5" id="KW-1185">Reference proteome</keyword>
<evidence type="ECO:0000256" key="1">
    <source>
        <dbReference type="SAM" id="MobiDB-lite"/>
    </source>
</evidence>
<feature type="transmembrane region" description="Helical" evidence="2">
    <location>
        <begin position="269"/>
        <end position="288"/>
    </location>
</feature>
<dbReference type="EMBL" id="JADOER010000002">
    <property type="protein sequence ID" value="MBT9310857.1"/>
    <property type="molecule type" value="Genomic_DNA"/>
</dbReference>
<organism evidence="4 5">
    <name type="scientific">Leptothoe kymatousa TAU-MAC 1615</name>
    <dbReference type="NCBI Taxonomy" id="2364775"/>
    <lineage>
        <taxon>Bacteria</taxon>
        <taxon>Bacillati</taxon>
        <taxon>Cyanobacteriota</taxon>
        <taxon>Cyanophyceae</taxon>
        <taxon>Nodosilineales</taxon>
        <taxon>Cymatolegaceae</taxon>
        <taxon>Leptothoe</taxon>
        <taxon>Leptothoe kymatousa</taxon>
    </lineage>
</organism>
<dbReference type="InterPro" id="IPR001387">
    <property type="entry name" value="Cro/C1-type_HTH"/>
</dbReference>
<dbReference type="Gene3D" id="1.10.260.40">
    <property type="entry name" value="lambda repressor-like DNA-binding domains"/>
    <property type="match status" value="1"/>
</dbReference>
<evidence type="ECO:0000313" key="5">
    <source>
        <dbReference type="Proteomes" id="UP001196661"/>
    </source>
</evidence>
<keyword evidence="2" id="KW-0812">Transmembrane</keyword>
<sequence length="412" mass="43142">MTSYSTVQQQQLSQLGAYLQEKRQEQGKSIEDISLQTYIRAQLIQAVESGDTTDLPQPIFVQGFIRRYADALGLDGSNFAKQFPVHSIPNTPRPNPRPATQIDLPVAKGTPAPPTRQQVNETKAQTPPPVPAPEKPQVQPPEIPAVGALPVQPEPPAIPTVNKPTVQPPGDIAPPPQVAKPNIQPPSTPVARPPEVDTSPKFQLDPTPMDESELSALGFGNSLGDGINLPESAPGNRPSAPPPLTPASNPGGSSMNGLSGGSSESFMDWWLWGVGGAVLLGAIALITIRVTGIGSEMREEQAKVTISDTEVEEPEAPPAPEPEPAPVSAAPVSLEVEITEAGPSWMSIEVDGEIAFEGQMAPGEKKLWEGQEKITMNVGNAGAALISANGSDQTPAGAPGGAELLSFTADSE</sequence>
<dbReference type="CDD" id="cd00093">
    <property type="entry name" value="HTH_XRE"/>
    <property type="match status" value="1"/>
</dbReference>
<evidence type="ECO:0000256" key="2">
    <source>
        <dbReference type="SAM" id="Phobius"/>
    </source>
</evidence>
<feature type="compositionally biased region" description="Pro residues" evidence="1">
    <location>
        <begin position="171"/>
        <end position="192"/>
    </location>
</feature>
<feature type="compositionally biased region" description="Pro residues" evidence="1">
    <location>
        <begin position="316"/>
        <end position="325"/>
    </location>
</feature>
<evidence type="ECO:0000313" key="4">
    <source>
        <dbReference type="EMBL" id="MBT9310857.1"/>
    </source>
</evidence>
<dbReference type="PANTHER" id="PTHR34475:SF1">
    <property type="entry name" value="CYTOSKELETON PROTEIN RODZ"/>
    <property type="match status" value="1"/>
</dbReference>
<keyword evidence="2" id="KW-1133">Transmembrane helix</keyword>
<dbReference type="InterPro" id="IPR025194">
    <property type="entry name" value="RodZ-like_C"/>
</dbReference>
<feature type="compositionally biased region" description="Low complexity" evidence="1">
    <location>
        <begin position="248"/>
        <end position="260"/>
    </location>
</feature>
<feature type="region of interest" description="Disordered" evidence="1">
    <location>
        <begin position="306"/>
        <end position="327"/>
    </location>
</feature>
<feature type="domain" description="Cytoskeleton protein RodZ-like C-terminal" evidence="3">
    <location>
        <begin position="341"/>
        <end position="401"/>
    </location>
</feature>
<name>A0ABS5XZ05_9CYAN</name>
<evidence type="ECO:0000259" key="3">
    <source>
        <dbReference type="Pfam" id="PF13464"/>
    </source>
</evidence>